<keyword evidence="4 8" id="KW-0863">Zinc-finger</keyword>
<dbReference type="InterPro" id="IPR036236">
    <property type="entry name" value="Znf_C2H2_sf"/>
</dbReference>
<keyword evidence="6" id="KW-0238">DNA-binding</keyword>
<dbReference type="PANTHER" id="PTHR16515">
    <property type="entry name" value="PR DOMAIN ZINC FINGER PROTEIN"/>
    <property type="match status" value="1"/>
</dbReference>
<organism evidence="10">
    <name type="scientific">Clastoptera arizonana</name>
    <name type="common">Arizona spittle bug</name>
    <dbReference type="NCBI Taxonomy" id="38151"/>
    <lineage>
        <taxon>Eukaryota</taxon>
        <taxon>Metazoa</taxon>
        <taxon>Ecdysozoa</taxon>
        <taxon>Arthropoda</taxon>
        <taxon>Hexapoda</taxon>
        <taxon>Insecta</taxon>
        <taxon>Pterygota</taxon>
        <taxon>Neoptera</taxon>
        <taxon>Paraneoptera</taxon>
        <taxon>Hemiptera</taxon>
        <taxon>Auchenorrhyncha</taxon>
        <taxon>Cercopoidea</taxon>
        <taxon>Clastopteridae</taxon>
        <taxon>Clastoptera</taxon>
    </lineage>
</organism>
<proteinExistence type="predicted"/>
<dbReference type="InterPro" id="IPR013087">
    <property type="entry name" value="Znf_C2H2_type"/>
</dbReference>
<evidence type="ECO:0000256" key="2">
    <source>
        <dbReference type="ARBA" id="ARBA00022723"/>
    </source>
</evidence>
<evidence type="ECO:0000256" key="8">
    <source>
        <dbReference type="PROSITE-ProRule" id="PRU00042"/>
    </source>
</evidence>
<dbReference type="PANTHER" id="PTHR16515:SF49">
    <property type="entry name" value="GASTRULA ZINC FINGER PROTEIN XLCGF49.1-LIKE-RELATED"/>
    <property type="match status" value="1"/>
</dbReference>
<evidence type="ECO:0000256" key="6">
    <source>
        <dbReference type="ARBA" id="ARBA00023125"/>
    </source>
</evidence>
<keyword evidence="7" id="KW-0539">Nucleus</keyword>
<protein>
    <recommendedName>
        <fullName evidence="9">C2H2-type domain-containing protein</fullName>
    </recommendedName>
</protein>
<comment type="subcellular location">
    <subcellularLocation>
        <location evidence="1">Nucleus</location>
    </subcellularLocation>
</comment>
<name>A0A1B6D031_9HEMI</name>
<evidence type="ECO:0000256" key="1">
    <source>
        <dbReference type="ARBA" id="ARBA00004123"/>
    </source>
</evidence>
<evidence type="ECO:0000256" key="3">
    <source>
        <dbReference type="ARBA" id="ARBA00022737"/>
    </source>
</evidence>
<feature type="domain" description="C2H2-type" evidence="9">
    <location>
        <begin position="72"/>
        <end position="95"/>
    </location>
</feature>
<dbReference type="Gene3D" id="3.30.160.60">
    <property type="entry name" value="Classic Zinc Finger"/>
    <property type="match status" value="2"/>
</dbReference>
<keyword evidence="3" id="KW-0677">Repeat</keyword>
<dbReference type="GO" id="GO:0008270">
    <property type="term" value="F:zinc ion binding"/>
    <property type="evidence" value="ECO:0007669"/>
    <property type="project" value="UniProtKB-KW"/>
</dbReference>
<accession>A0A1B6D031</accession>
<evidence type="ECO:0000259" key="9">
    <source>
        <dbReference type="PROSITE" id="PS50157"/>
    </source>
</evidence>
<keyword evidence="5" id="KW-0862">Zinc</keyword>
<dbReference type="EMBL" id="GEDC01018229">
    <property type="protein sequence ID" value="JAS19069.1"/>
    <property type="molecule type" value="Transcribed_RNA"/>
</dbReference>
<dbReference type="InterPro" id="IPR050331">
    <property type="entry name" value="Zinc_finger"/>
</dbReference>
<sequence>MLISVSFLGLSWTVELNISQQKKYKEIRHSSPTISKVPLSTGYNCERCGKLYSLKGTLTRHLRFECGQKPQFHCPICNKPFTRNDTLSQHIKVIHPKSFKCPNNESK</sequence>
<dbReference type="AlphaFoldDB" id="A0A1B6D031"/>
<dbReference type="GO" id="GO:0005634">
    <property type="term" value="C:nucleus"/>
    <property type="evidence" value="ECO:0007669"/>
    <property type="project" value="UniProtKB-SubCell"/>
</dbReference>
<dbReference type="PROSITE" id="PS50157">
    <property type="entry name" value="ZINC_FINGER_C2H2_2"/>
    <property type="match status" value="2"/>
</dbReference>
<dbReference type="Pfam" id="PF00096">
    <property type="entry name" value="zf-C2H2"/>
    <property type="match status" value="2"/>
</dbReference>
<reference evidence="10" key="1">
    <citation type="submission" date="2015-12" db="EMBL/GenBank/DDBJ databases">
        <title>De novo transcriptome assembly of four potential Pierce s Disease insect vectors from Arizona vineyards.</title>
        <authorList>
            <person name="Tassone E.E."/>
        </authorList>
    </citation>
    <scope>NUCLEOTIDE SEQUENCE</scope>
</reference>
<dbReference type="GO" id="GO:0003677">
    <property type="term" value="F:DNA binding"/>
    <property type="evidence" value="ECO:0007669"/>
    <property type="project" value="UniProtKB-KW"/>
</dbReference>
<evidence type="ECO:0000256" key="7">
    <source>
        <dbReference type="ARBA" id="ARBA00023242"/>
    </source>
</evidence>
<dbReference type="SMART" id="SM00355">
    <property type="entry name" value="ZnF_C2H2"/>
    <property type="match status" value="2"/>
</dbReference>
<feature type="domain" description="C2H2-type" evidence="9">
    <location>
        <begin position="43"/>
        <end position="70"/>
    </location>
</feature>
<keyword evidence="2" id="KW-0479">Metal-binding</keyword>
<evidence type="ECO:0000313" key="10">
    <source>
        <dbReference type="EMBL" id="JAS19069.1"/>
    </source>
</evidence>
<evidence type="ECO:0000256" key="5">
    <source>
        <dbReference type="ARBA" id="ARBA00022833"/>
    </source>
</evidence>
<dbReference type="PROSITE" id="PS00028">
    <property type="entry name" value="ZINC_FINGER_C2H2_1"/>
    <property type="match status" value="1"/>
</dbReference>
<gene>
    <name evidence="10" type="ORF">g.2169</name>
</gene>
<dbReference type="SUPFAM" id="SSF57667">
    <property type="entry name" value="beta-beta-alpha zinc fingers"/>
    <property type="match status" value="1"/>
</dbReference>
<dbReference type="GO" id="GO:0010468">
    <property type="term" value="P:regulation of gene expression"/>
    <property type="evidence" value="ECO:0007669"/>
    <property type="project" value="TreeGrafter"/>
</dbReference>
<evidence type="ECO:0000256" key="4">
    <source>
        <dbReference type="ARBA" id="ARBA00022771"/>
    </source>
</evidence>